<name>A0A835Y599_9CHLO</name>
<proteinExistence type="predicted"/>
<feature type="region of interest" description="Disordered" evidence="1">
    <location>
        <begin position="1195"/>
        <end position="1220"/>
    </location>
</feature>
<evidence type="ECO:0000313" key="3">
    <source>
        <dbReference type="Proteomes" id="UP000612055"/>
    </source>
</evidence>
<accession>A0A835Y599</accession>
<feature type="compositionally biased region" description="Basic residues" evidence="1">
    <location>
        <begin position="1208"/>
        <end position="1217"/>
    </location>
</feature>
<reference evidence="2" key="1">
    <citation type="journal article" date="2020" name="bioRxiv">
        <title>Comparative genomics of Chlamydomonas.</title>
        <authorList>
            <person name="Craig R.J."/>
            <person name="Hasan A.R."/>
            <person name="Ness R.W."/>
            <person name="Keightley P.D."/>
        </authorList>
    </citation>
    <scope>NUCLEOTIDE SEQUENCE</scope>
    <source>
        <strain evidence="2">CCAP 11/70</strain>
    </source>
</reference>
<dbReference type="Proteomes" id="UP000612055">
    <property type="component" value="Unassembled WGS sequence"/>
</dbReference>
<evidence type="ECO:0000256" key="1">
    <source>
        <dbReference type="SAM" id="MobiDB-lite"/>
    </source>
</evidence>
<comment type="caution">
    <text evidence="2">The sequence shown here is derived from an EMBL/GenBank/DDBJ whole genome shotgun (WGS) entry which is preliminary data.</text>
</comment>
<feature type="region of interest" description="Disordered" evidence="1">
    <location>
        <begin position="71"/>
        <end position="95"/>
    </location>
</feature>
<protein>
    <submittedName>
        <fullName evidence="2">Uncharacterized protein</fullName>
    </submittedName>
</protein>
<keyword evidence="3" id="KW-1185">Reference proteome</keyword>
<organism evidence="2 3">
    <name type="scientific">Edaphochlamys debaryana</name>
    <dbReference type="NCBI Taxonomy" id="47281"/>
    <lineage>
        <taxon>Eukaryota</taxon>
        <taxon>Viridiplantae</taxon>
        <taxon>Chlorophyta</taxon>
        <taxon>core chlorophytes</taxon>
        <taxon>Chlorophyceae</taxon>
        <taxon>CS clade</taxon>
        <taxon>Chlamydomonadales</taxon>
        <taxon>Chlamydomonadales incertae sedis</taxon>
        <taxon>Edaphochlamys</taxon>
    </lineage>
</organism>
<dbReference type="OrthoDB" id="548327at2759"/>
<feature type="compositionally biased region" description="Low complexity" evidence="1">
    <location>
        <begin position="318"/>
        <end position="342"/>
    </location>
</feature>
<evidence type="ECO:0000313" key="2">
    <source>
        <dbReference type="EMBL" id="KAG2496395.1"/>
    </source>
</evidence>
<gene>
    <name evidence="2" type="ORF">HYH03_005622</name>
</gene>
<dbReference type="EMBL" id="JAEHOE010000019">
    <property type="protein sequence ID" value="KAG2496395.1"/>
    <property type="molecule type" value="Genomic_DNA"/>
</dbReference>
<feature type="region of interest" description="Disordered" evidence="1">
    <location>
        <begin position="318"/>
        <end position="390"/>
    </location>
</feature>
<sequence length="2336" mass="240483">MLAPGLASRGSARGSDPAPSRLICTTICSSVTSLGSHAAALRAGLAGARLGTGLVPARLAARRIPPLSVSVSASKRRDVDGSSAGSKQPGGGDVLSSSAAAVLRQLSEAPTLEEVARLSSLYPASASPVGSLLAVAQLEAAARCRGAGDGDLSPKEERLLKDLVPRLLRELAPRAPLLSLQQLCTALTALAALLPATSPSQPPAEVEALVAALPAGTRAATPGTKLPGLAAALATARRIYGAAGLPLAACQKLEVYARGEVLGGSTVALSSLRREASMRELAAAVRIAAELGLSQPPAFVEAVGARADELMAAAVGAAEQQAPTAAQPPRAPAGGTTPPVGQKQQKSAVPGASKAAAKQKQPGGPSASGQAKAVGRQAQKSKPLAAGVQTGPLEQLDGAKSASEFDVSALAALVQCWCEAPPSPALAALARMPVPPPQRFVESALGILQPHLASLSSTSAAVLLRALAVMGPEGRGGAVDMRPLLGPLLKSAGESAAAGRVPLAMLASLLQTCAAWGVQVPAATLTSIEKRLERQVRAEMGLFPDLGASLNASKRFIVETAGAQQPAHGNGGSTVLEGLMEGVVLPLAQLGQAFASYEVYGAALHAWRAGGFPGLTAAKAAAALRMVAAAPGWAHVPQLRRDLEQLLVAALGPAAEPSSGLGPEPLAELLLASARALRVMAAKVQRKAGMEEDAAPSAAPLLPKAAERLLALQPEPEALAAAMRALFLELEWATPGQQGPQQEQQRGFLARLVNHLDATLPELASIAAGYSRSSGISLLGVTAVLAACARCQHPPPLGLLGRLYASAVDSLEGDSPNGRPPSASLLVSLVVSMQGIGPLAEQAGDIHTARDRMALLRATLAALTREDVLGRLQGRELTEAALAVRQLALMGAAPPDGWAEAYVPVLRDRLPHFASADGLSAAAMGAALLGAAPPPSFVGALLAAAERLLQPPTAGRGGSPTSGATSWQRYPPYELGLLLGAAHGLLSAGAAGRDPKGPVASLSTAAQTAWGRAHATFVQNVTSVMPRYSACPAELRLVVAAVASFELRRPYTAAKAGGAKAAVGGKAAAGKTPTKAKASNGASGAASPRTAVDYMGGVKADWIAFASSALLQARTRSLQQQQQQPWQPPAEPLPPSLLLDLLRLASRVVAESADGSIRPIFAATTPEAELKDLNELVTLSLEDWTVGGRYTPSFPPFLVPGGGDGRKGRSGTKRQRPQPKLLSAAEWQPLLSGVLDAGIRPSGDTLQAFTSSVLVDVFPAADSQDTSAADATELWPKLEVLCSGVLLRALPWSPSPGTASSWAVKLEAVPLQPASARQLALLSTYCCQAGLGGQAWAVRLGAELERRAEGAQAGSGHGSTAAAADVAAVIYAVVAADACPCAAAKAWLQRLEAQERASQGPLEQGWASDLGPELAALSALQRLWVAHTHPSGAVGPDWSLLAPAFGSPVALSLLRPPQLAQLTRLAAAAAEAPLPPAVAAELLQRLAGCRAEVGPEVAMLALRHLLPAADAASGQLGPDALPTAGAALAKTVQTALPAMPLGQAEVLLQAVQGGAGWVLSRASLTGLLDRVRRGNDPDWSGWTPQQRLRFATALVAATAAATSAGGDAPLLTLALLLQDVLLPSPEAERWLQATALGDRLPEAVLGAAAGAQGIAHFELSAVLGSGTAVGLAAAVAAADTTAAAVEALLLKRLGPGAQPAGPGVGQVASGPELGAEDAAALLSALVALSGERPLPRPLAALALWLLGREGVVERVPLPQLRTAVSHSLAGHEGLPMGGATAEALFVRLSPTLGGSQGTAAKVELAVHLVRSGAPPAFARQALFEAARRGDFGQGISGIKTYLQAACGAELQEHPRCTAWVDEGPITAALRPAFHTLVSRSWSNLTSAEELADGAQALAAASALAVRLGNGQALWPKEGEELLLESGAVGGRNLVRFKRGWMQPSVNVDNGNATNRQHMWELLEQLCALGPMAVSAFHCRATLRLMAAGSDDFVSFGGRIKAWERESAVWDGEVMKAGAYFVGYGAAISILKVLTPEIAADLDAYKAANGLQALFGGGSDGGKLSARQLGQLYGMLVMRRDWVDPSDLDILSGLTFAEVMVRMSSEPLRTAVWALYEDRLRRLLKLKGTLPNLDYLTAALDALEPAVCGLAPDRDESPEYWDEFMALLAQLLEAGVRPLLFYVEPLRPAPTLGQRLDAAGALVEEGMEAAPFDAALVLSPRPLSERDLLDDLYWPPGTPGRLYLPPRLRPPPGLRHGWGDPEGDAAREAYVLEVAPWLLAARRLVVVCMASKRIDSAGELEMHAGALSDGASRWGRLFRSVLRAVERAPRGVVRGAW</sequence>